<evidence type="ECO:0000313" key="3">
    <source>
        <dbReference type="Proteomes" id="UP000675881"/>
    </source>
</evidence>
<feature type="domain" description="NAD-dependent epimerase/dehydratase" evidence="1">
    <location>
        <begin position="22"/>
        <end position="72"/>
    </location>
</feature>
<dbReference type="EMBL" id="HG994580">
    <property type="protein sequence ID" value="CAF2749143.1"/>
    <property type="molecule type" value="Genomic_DNA"/>
</dbReference>
<evidence type="ECO:0000313" key="2">
    <source>
        <dbReference type="EMBL" id="CAF2749143.1"/>
    </source>
</evidence>
<organism evidence="2 3">
    <name type="scientific">Lepeophtheirus salmonis</name>
    <name type="common">Salmon louse</name>
    <name type="synonym">Caligus salmonis</name>
    <dbReference type="NCBI Taxonomy" id="72036"/>
    <lineage>
        <taxon>Eukaryota</taxon>
        <taxon>Metazoa</taxon>
        <taxon>Ecdysozoa</taxon>
        <taxon>Arthropoda</taxon>
        <taxon>Crustacea</taxon>
        <taxon>Multicrustacea</taxon>
        <taxon>Hexanauplia</taxon>
        <taxon>Copepoda</taxon>
        <taxon>Siphonostomatoida</taxon>
        <taxon>Caligidae</taxon>
        <taxon>Lepeophtheirus</taxon>
    </lineage>
</organism>
<dbReference type="Proteomes" id="UP000675881">
    <property type="component" value="Chromosome 1"/>
</dbReference>
<protein>
    <submittedName>
        <fullName evidence="2">(salmon louse) hypothetical protein</fullName>
    </submittedName>
</protein>
<name>A0A7R8GYM0_LEPSM</name>
<reference evidence="2" key="1">
    <citation type="submission" date="2021-02" db="EMBL/GenBank/DDBJ databases">
        <authorList>
            <person name="Bekaert M."/>
        </authorList>
    </citation>
    <scope>NUCLEOTIDE SEQUENCE</scope>
    <source>
        <strain evidence="2">IoA-00</strain>
    </source>
</reference>
<dbReference type="OrthoDB" id="276721at2759"/>
<sequence>MFVGRLNRAFYSTMEAGSKNLIIVGGGTGFVGSELNEALKNKGYDVVNLSRRSLSNSLNWDQLISEGLPPSTLAVVNLAGQNVLDPLYRWNSDFKDLVYKSRIETTKTP</sequence>
<dbReference type="PANTHER" id="PTHR11092:SF0">
    <property type="entry name" value="EPIMERASE FAMILY PROTEIN SDR39U1"/>
    <property type="match status" value="1"/>
</dbReference>
<keyword evidence="3" id="KW-1185">Reference proteome</keyword>
<gene>
    <name evidence="2" type="ORF">LSAA_1271</name>
</gene>
<dbReference type="AlphaFoldDB" id="A0A7R8GYM0"/>
<dbReference type="Pfam" id="PF01370">
    <property type="entry name" value="Epimerase"/>
    <property type="match status" value="1"/>
</dbReference>
<evidence type="ECO:0000259" key="1">
    <source>
        <dbReference type="Pfam" id="PF01370"/>
    </source>
</evidence>
<dbReference type="Gene3D" id="3.40.50.720">
    <property type="entry name" value="NAD(P)-binding Rossmann-like Domain"/>
    <property type="match status" value="1"/>
</dbReference>
<proteinExistence type="predicted"/>
<dbReference type="SUPFAM" id="SSF51735">
    <property type="entry name" value="NAD(P)-binding Rossmann-fold domains"/>
    <property type="match status" value="1"/>
</dbReference>
<dbReference type="InterPro" id="IPR036291">
    <property type="entry name" value="NAD(P)-bd_dom_sf"/>
</dbReference>
<dbReference type="InterPro" id="IPR001509">
    <property type="entry name" value="Epimerase_deHydtase"/>
</dbReference>
<dbReference type="PANTHER" id="PTHR11092">
    <property type="entry name" value="SUGAR NUCLEOTIDE EPIMERASE RELATED"/>
    <property type="match status" value="1"/>
</dbReference>
<accession>A0A7R8GYM0</accession>